<dbReference type="Pfam" id="PF14249">
    <property type="entry name" value="Tocopherol_cycl"/>
    <property type="match status" value="1"/>
</dbReference>
<dbReference type="PANTHER" id="PTHR35309">
    <property type="match status" value="1"/>
</dbReference>
<proteinExistence type="predicted"/>
<sequence>MIKKIYFPILFQGNLNKKNYFEGWYYKLVNKDKTISLSFIPGINLNSSDSHCFIQYILVEKEAIKSNTTTGYCKYDLGDFNTNYEPFSVTVKNSTFTEHSIDIDFQDNSLSLRGNIKLKNITPISSSFIMPNIMGIFAYIPNMECNHGVISMNHNLLGNIHINDRKIDFSGGKGYLEKDWGSSFPKHYIWLQCNHFDDESISLFFSIAHIPLHRLEFEGFICNIIINNKEYRFASYNLSKCKVIDISLNHCKIILENKVSKLEIFGNITDQGNLIAPIKGKMNKSIKEGISGRIIINFTDKLSKKSYTHFGENAGIEIVDY</sequence>
<organism evidence="1 2">
    <name type="scientific">Peptostreptococcus equinus</name>
    <dbReference type="NCBI Taxonomy" id="3003601"/>
    <lineage>
        <taxon>Bacteria</taxon>
        <taxon>Bacillati</taxon>
        <taxon>Bacillota</taxon>
        <taxon>Clostridia</taxon>
        <taxon>Peptostreptococcales</taxon>
        <taxon>Peptostreptococcaceae</taxon>
        <taxon>Peptostreptococcus</taxon>
    </lineage>
</organism>
<evidence type="ECO:0000313" key="2">
    <source>
        <dbReference type="Proteomes" id="UP001164187"/>
    </source>
</evidence>
<accession>A0ABY7JRQ2</accession>
<protein>
    <submittedName>
        <fullName evidence="1">Tocopherol cyclase family protein</fullName>
    </submittedName>
</protein>
<reference evidence="1" key="1">
    <citation type="submission" date="2022-12" db="EMBL/GenBank/DDBJ databases">
        <title>Peptostreptococcus.</title>
        <authorList>
            <person name="Lee S.H."/>
        </authorList>
    </citation>
    <scope>NUCLEOTIDE SEQUENCE</scope>
    <source>
        <strain evidence="1">CBA3647</strain>
    </source>
</reference>
<evidence type="ECO:0000313" key="1">
    <source>
        <dbReference type="EMBL" id="WAW15815.1"/>
    </source>
</evidence>
<dbReference type="SUPFAM" id="SSF159245">
    <property type="entry name" value="AttH-like"/>
    <property type="match status" value="1"/>
</dbReference>
<dbReference type="EMBL" id="CP114052">
    <property type="protein sequence ID" value="WAW15815.1"/>
    <property type="molecule type" value="Genomic_DNA"/>
</dbReference>
<name>A0ABY7JRQ2_9FIRM</name>
<dbReference type="InterPro" id="IPR025893">
    <property type="entry name" value="Tocopherol_cyclase"/>
</dbReference>
<dbReference type="Proteomes" id="UP001164187">
    <property type="component" value="Chromosome"/>
</dbReference>
<dbReference type="RefSeq" id="WP_269312496.1">
    <property type="nucleotide sequence ID" value="NZ_CP114052.1"/>
</dbReference>
<dbReference type="PANTHER" id="PTHR35309:SF4">
    <property type="entry name" value="TOCOPHEROL CYCLASE"/>
    <property type="match status" value="1"/>
</dbReference>
<keyword evidence="2" id="KW-1185">Reference proteome</keyword>
<gene>
    <name evidence="1" type="ORF">O0R46_05005</name>
</gene>